<keyword evidence="12 19" id="KW-0675">Receptor</keyword>
<comment type="similarity">
    <text evidence="2 14 16">Belongs to the TonB-dependent receptor family.</text>
</comment>
<name>A0A7Y8EGQ0_9PSED</name>
<dbReference type="GO" id="GO:0038023">
    <property type="term" value="F:signaling receptor activity"/>
    <property type="evidence" value="ECO:0007669"/>
    <property type="project" value="InterPro"/>
</dbReference>
<dbReference type="AlphaFoldDB" id="A0A7Y8EGQ0"/>
<evidence type="ECO:0000256" key="8">
    <source>
        <dbReference type="ARBA" id="ARBA00023004"/>
    </source>
</evidence>
<evidence type="ECO:0000256" key="3">
    <source>
        <dbReference type="ARBA" id="ARBA00022448"/>
    </source>
</evidence>
<evidence type="ECO:0000256" key="1">
    <source>
        <dbReference type="ARBA" id="ARBA00004571"/>
    </source>
</evidence>
<keyword evidence="5" id="KW-0410">Iron transport</keyword>
<proteinExistence type="inferred from homology"/>
<dbReference type="Gene3D" id="2.170.130.10">
    <property type="entry name" value="TonB-dependent receptor, plug domain"/>
    <property type="match status" value="1"/>
</dbReference>
<evidence type="ECO:0000256" key="14">
    <source>
        <dbReference type="PROSITE-ProRule" id="PRU01360"/>
    </source>
</evidence>
<evidence type="ECO:0000256" key="11">
    <source>
        <dbReference type="ARBA" id="ARBA00023136"/>
    </source>
</evidence>
<dbReference type="EMBL" id="JACARG010000028">
    <property type="protein sequence ID" value="NWE14376.1"/>
    <property type="molecule type" value="Genomic_DNA"/>
</dbReference>
<evidence type="ECO:0000256" key="17">
    <source>
        <dbReference type="SAM" id="SignalP"/>
    </source>
</evidence>
<evidence type="ECO:0000256" key="9">
    <source>
        <dbReference type="ARBA" id="ARBA00023065"/>
    </source>
</evidence>
<dbReference type="PROSITE" id="PS52016">
    <property type="entry name" value="TONB_DEPENDENT_REC_3"/>
    <property type="match status" value="1"/>
</dbReference>
<keyword evidence="13 14" id="KW-0998">Cell outer membrane</keyword>
<evidence type="ECO:0000256" key="13">
    <source>
        <dbReference type="ARBA" id="ARBA00023237"/>
    </source>
</evidence>
<dbReference type="InterPro" id="IPR010917">
    <property type="entry name" value="TonB_rcpt_CS"/>
</dbReference>
<evidence type="ECO:0000256" key="7">
    <source>
        <dbReference type="ARBA" id="ARBA00022729"/>
    </source>
</evidence>
<dbReference type="InterPro" id="IPR012910">
    <property type="entry name" value="Plug_dom"/>
</dbReference>
<keyword evidence="4 14" id="KW-1134">Transmembrane beta strand</keyword>
<dbReference type="SMART" id="SM00965">
    <property type="entry name" value="STN"/>
    <property type="match status" value="1"/>
</dbReference>
<dbReference type="PANTHER" id="PTHR32552:SF74">
    <property type="entry name" value="HYDROXAMATE SIDEROPHORE RECEPTOR FHUE"/>
    <property type="match status" value="1"/>
</dbReference>
<evidence type="ECO:0000256" key="16">
    <source>
        <dbReference type="RuleBase" id="RU003357"/>
    </source>
</evidence>
<dbReference type="GO" id="GO:0015891">
    <property type="term" value="P:siderophore transport"/>
    <property type="evidence" value="ECO:0007669"/>
    <property type="project" value="InterPro"/>
</dbReference>
<dbReference type="InterPro" id="IPR037066">
    <property type="entry name" value="Plug_dom_sf"/>
</dbReference>
<dbReference type="InterPro" id="IPR039426">
    <property type="entry name" value="TonB-dep_rcpt-like"/>
</dbReference>
<dbReference type="SUPFAM" id="SSF56935">
    <property type="entry name" value="Porins"/>
    <property type="match status" value="1"/>
</dbReference>
<evidence type="ECO:0000259" key="18">
    <source>
        <dbReference type="SMART" id="SM00965"/>
    </source>
</evidence>
<feature type="domain" description="Secretin/TonB short N-terminal" evidence="18">
    <location>
        <begin position="64"/>
        <end position="114"/>
    </location>
</feature>
<keyword evidence="10 16" id="KW-0798">TonB box</keyword>
<dbReference type="Proteomes" id="UP000531950">
    <property type="component" value="Unassembled WGS sequence"/>
</dbReference>
<keyword evidence="3 14" id="KW-0813">Transport</keyword>
<dbReference type="InterPro" id="IPR010105">
    <property type="entry name" value="TonB_sidphr_rcpt"/>
</dbReference>
<dbReference type="Gene3D" id="3.55.50.30">
    <property type="match status" value="1"/>
</dbReference>
<gene>
    <name evidence="19" type="ORF">HX822_15660</name>
</gene>
<dbReference type="GO" id="GO:0009279">
    <property type="term" value="C:cell outer membrane"/>
    <property type="evidence" value="ECO:0007669"/>
    <property type="project" value="UniProtKB-SubCell"/>
</dbReference>
<evidence type="ECO:0000256" key="10">
    <source>
        <dbReference type="ARBA" id="ARBA00023077"/>
    </source>
</evidence>
<dbReference type="FunFam" id="2.170.130.10:FF:000010">
    <property type="entry name" value="Ferripyoverdine receptor"/>
    <property type="match status" value="1"/>
</dbReference>
<dbReference type="Pfam" id="PF00593">
    <property type="entry name" value="TonB_dep_Rec_b-barrel"/>
    <property type="match status" value="1"/>
</dbReference>
<keyword evidence="6 14" id="KW-0812">Transmembrane</keyword>
<protein>
    <submittedName>
        <fullName evidence="19">TonB-dependent siderophore receptor</fullName>
    </submittedName>
</protein>
<dbReference type="RefSeq" id="WP_177078255.1">
    <property type="nucleotide sequence ID" value="NZ_JACARG010000028.1"/>
</dbReference>
<keyword evidence="11 14" id="KW-0472">Membrane</keyword>
<organism evidence="19 20">
    <name type="scientific">Pseudomonas yamanorum</name>
    <dbReference type="NCBI Taxonomy" id="515393"/>
    <lineage>
        <taxon>Bacteria</taxon>
        <taxon>Pseudomonadati</taxon>
        <taxon>Pseudomonadota</taxon>
        <taxon>Gammaproteobacteria</taxon>
        <taxon>Pseudomonadales</taxon>
        <taxon>Pseudomonadaceae</taxon>
        <taxon>Pseudomonas</taxon>
    </lineage>
</organism>
<comment type="caution">
    <text evidence="19">The sequence shown here is derived from an EMBL/GenBank/DDBJ whole genome shotgun (WGS) entry which is preliminary data.</text>
</comment>
<dbReference type="CDD" id="cd01347">
    <property type="entry name" value="ligand_gated_channel"/>
    <property type="match status" value="1"/>
</dbReference>
<feature type="chain" id="PRO_5030716046" evidence="17">
    <location>
        <begin position="35"/>
        <end position="807"/>
    </location>
</feature>
<evidence type="ECO:0000256" key="5">
    <source>
        <dbReference type="ARBA" id="ARBA00022496"/>
    </source>
</evidence>
<dbReference type="GO" id="GO:0015344">
    <property type="term" value="F:siderophore uptake transmembrane transporter activity"/>
    <property type="evidence" value="ECO:0007669"/>
    <property type="project" value="TreeGrafter"/>
</dbReference>
<dbReference type="PANTHER" id="PTHR32552">
    <property type="entry name" value="FERRICHROME IRON RECEPTOR-RELATED"/>
    <property type="match status" value="1"/>
</dbReference>
<dbReference type="Gene3D" id="2.40.170.20">
    <property type="entry name" value="TonB-dependent receptor, beta-barrel domain"/>
    <property type="match status" value="1"/>
</dbReference>
<dbReference type="NCBIfam" id="TIGR01783">
    <property type="entry name" value="TonB-siderophor"/>
    <property type="match status" value="1"/>
</dbReference>
<evidence type="ECO:0000256" key="15">
    <source>
        <dbReference type="PROSITE-ProRule" id="PRU10144"/>
    </source>
</evidence>
<dbReference type="Pfam" id="PF07715">
    <property type="entry name" value="Plug"/>
    <property type="match status" value="1"/>
</dbReference>
<evidence type="ECO:0000256" key="4">
    <source>
        <dbReference type="ARBA" id="ARBA00022452"/>
    </source>
</evidence>
<feature type="short sequence motif" description="TonB C-terminal box" evidence="15">
    <location>
        <begin position="790"/>
        <end position="807"/>
    </location>
</feature>
<accession>A0A7Y8EGQ0</accession>
<sequence>MPAPSHPRRRLLSCTPLTLTLLATTLLNIHLAQADTVNVAAHAYDIPAGPLGATLNRFAQQAGVAIVFQSHNLEGLKGPGLKGTYSVDAGFDRLLQGSGYRVIKGDQVYAVEAIPAATGAMELGPTQVSSNQLGNVTEGTDSYTPGSIATATRLVLTPKETPQSVTVVTRKHMDDFGLNNVDDVMRHTPGITVSAFDSDRTNYYARGFSINNFQYDGIPSTARNVAYSAGNTLSDMAIYDRVEVLKGATGLLTGAGSLGATINLVRKKPTADFQGHASLGAGSWDNYRSELDVSGPMTESGNVRGRAVAAYQDKRSFMDRYSRKSPVYYGIMEFDLSPDTMLTVGGDYQDTLPTASSWSGSFPLINANGDRNSVKRSFNNAANWSSWEQYTRTAFAMLEHDLGNGWVTKLQLDHKINGYHALMGSIQGDEPRADGTAHITSGKYTGETVSDSADLYASGPFSLGGREHELVVGGSIGISDWNGKGYWNLAPNLVDFNTWHGHAPQPDWGAPQQYIDDTIRQTGAYMTTRLNLADDLKLLLGGRVVNYHLTGNNPSYRETGRFVPYVGVVYDLNDTYSVYASYTDIFMPQENYNRDRQNQLLEPDEGQNYELGLKADFFDGRLNASAAYFEVHETNRAVSDDDYNNLRPAPQNYAYKGTKAVTKGYELEVSGELSPGWQIQAGYTHKVARDDQDVKISTFEPEDQVKLYTTYKLKGDLDKLTVGGGVRWQSVGWQDIYNNPRGGYEEFSQEAYWLVDLMTRYQITKNVSATLNVNNLFDKSYYTNIGFYNSAAYGEPRNFMVTTRWDF</sequence>
<evidence type="ECO:0000313" key="19">
    <source>
        <dbReference type="EMBL" id="NWE14376.1"/>
    </source>
</evidence>
<keyword evidence="8" id="KW-0408">Iron</keyword>
<feature type="signal peptide" evidence="17">
    <location>
        <begin position="1"/>
        <end position="34"/>
    </location>
</feature>
<keyword evidence="7 17" id="KW-0732">Signal</keyword>
<evidence type="ECO:0000256" key="6">
    <source>
        <dbReference type="ARBA" id="ARBA00022692"/>
    </source>
</evidence>
<dbReference type="InterPro" id="IPR000531">
    <property type="entry name" value="Beta-barrel_TonB"/>
</dbReference>
<evidence type="ECO:0000313" key="20">
    <source>
        <dbReference type="Proteomes" id="UP000531950"/>
    </source>
</evidence>
<dbReference type="InterPro" id="IPR011662">
    <property type="entry name" value="Secretin/TonB_short_N"/>
</dbReference>
<dbReference type="InterPro" id="IPR036942">
    <property type="entry name" value="Beta-barrel_TonB_sf"/>
</dbReference>
<evidence type="ECO:0000256" key="12">
    <source>
        <dbReference type="ARBA" id="ARBA00023170"/>
    </source>
</evidence>
<reference evidence="19 20" key="1">
    <citation type="submission" date="2020-04" db="EMBL/GenBank/DDBJ databases">
        <title>Molecular characterization of pseudomonads from Agaricus bisporus reveal novel blotch 2 pathogens in Western Europe.</title>
        <authorList>
            <person name="Taparia T."/>
            <person name="Krijger M."/>
            <person name="Haynes E."/>
            <person name="Elpinstone J.G."/>
            <person name="Noble R."/>
            <person name="Van Der Wolf J."/>
        </authorList>
    </citation>
    <scope>NUCLEOTIDE SEQUENCE [LARGE SCALE GENOMIC DNA]</scope>
    <source>
        <strain evidence="19 20">IPO3782</strain>
    </source>
</reference>
<dbReference type="PROSITE" id="PS01156">
    <property type="entry name" value="TONB_DEPENDENT_REC_2"/>
    <property type="match status" value="1"/>
</dbReference>
<comment type="subcellular location">
    <subcellularLocation>
        <location evidence="1 14">Cell outer membrane</location>
        <topology evidence="1 14">Multi-pass membrane protein</topology>
    </subcellularLocation>
</comment>
<evidence type="ECO:0000256" key="2">
    <source>
        <dbReference type="ARBA" id="ARBA00009810"/>
    </source>
</evidence>
<keyword evidence="9" id="KW-0406">Ion transport</keyword>